<dbReference type="PIRSF" id="PIRSF002889">
    <property type="entry name" value="Rod_FlgB"/>
    <property type="match status" value="1"/>
</dbReference>
<evidence type="ECO:0000256" key="4">
    <source>
        <dbReference type="ARBA" id="ARBA00023143"/>
    </source>
</evidence>
<evidence type="ECO:0000256" key="2">
    <source>
        <dbReference type="ARBA" id="ARBA00009677"/>
    </source>
</evidence>
<proteinExistence type="inferred from homology"/>
<evidence type="ECO:0000256" key="3">
    <source>
        <dbReference type="ARBA" id="ARBA00014376"/>
    </source>
</evidence>
<keyword evidence="4 6" id="KW-0975">Bacterial flagellum</keyword>
<keyword evidence="8" id="KW-1185">Reference proteome</keyword>
<evidence type="ECO:0000313" key="8">
    <source>
        <dbReference type="Proteomes" id="UP001197247"/>
    </source>
</evidence>
<name>A0ABS5TM17_9ACTN</name>
<comment type="function">
    <text evidence="5 6">Structural component of flagellum, the bacterial motility apparatus. Part of the rod structure of flagellar basal body.</text>
</comment>
<comment type="caution">
    <text evidence="7">The sequence shown here is derived from an EMBL/GenBank/DDBJ whole genome shotgun (WGS) entry which is preliminary data.</text>
</comment>
<evidence type="ECO:0000256" key="6">
    <source>
        <dbReference type="PIRNR" id="PIRNR002889"/>
    </source>
</evidence>
<comment type="similarity">
    <text evidence="2 6">Belongs to the flagella basal body rod proteins family.</text>
</comment>
<organism evidence="7 8">
    <name type="scientific">Kineosporia corallincola</name>
    <dbReference type="NCBI Taxonomy" id="2835133"/>
    <lineage>
        <taxon>Bacteria</taxon>
        <taxon>Bacillati</taxon>
        <taxon>Actinomycetota</taxon>
        <taxon>Actinomycetes</taxon>
        <taxon>Kineosporiales</taxon>
        <taxon>Kineosporiaceae</taxon>
        <taxon>Kineosporia</taxon>
    </lineage>
</organism>
<dbReference type="EMBL" id="JAHBAY010000008">
    <property type="protein sequence ID" value="MBT0771419.1"/>
    <property type="molecule type" value="Genomic_DNA"/>
</dbReference>
<protein>
    <recommendedName>
        <fullName evidence="3 6">Flagellar basal body rod protein FlgB</fullName>
    </recommendedName>
</protein>
<sequence length="134" mass="14587">MSFDDCARAYWKGRFIMSLLDDVSIDALHSALDGLSRRQQAISDDIANVNTPYYRARSVAFEGQLKQALMNGDDPMEVVTPTTVYSGAAGDLTGNNVDLGTASVNSVKTEMSYELALRATGDRFSLLRAAIRSN</sequence>
<comment type="subcellular location">
    <subcellularLocation>
        <location evidence="1 6">Bacterial flagellum basal body</location>
    </subcellularLocation>
</comment>
<accession>A0ABS5TM17</accession>
<reference evidence="7 8" key="1">
    <citation type="submission" date="2021-05" db="EMBL/GenBank/DDBJ databases">
        <title>Kineosporia and Streptomyces sp. nov. two new marine actinobacteria isolated from Coral.</title>
        <authorList>
            <person name="Buangrab K."/>
            <person name="Sutthacheep M."/>
            <person name="Yeemin T."/>
            <person name="Harunari E."/>
            <person name="Igarashi Y."/>
            <person name="Kanchanasin P."/>
            <person name="Tanasupawat S."/>
            <person name="Phongsopitanun W."/>
        </authorList>
    </citation>
    <scope>NUCLEOTIDE SEQUENCE [LARGE SCALE GENOMIC DNA]</scope>
    <source>
        <strain evidence="7 8">J2-2</strain>
    </source>
</reference>
<dbReference type="RefSeq" id="WP_214157713.1">
    <property type="nucleotide sequence ID" value="NZ_JAHBAY010000008.1"/>
</dbReference>
<dbReference type="InterPro" id="IPR006300">
    <property type="entry name" value="FlgB"/>
</dbReference>
<evidence type="ECO:0000256" key="5">
    <source>
        <dbReference type="ARBA" id="ARBA00024934"/>
    </source>
</evidence>
<dbReference type="Proteomes" id="UP001197247">
    <property type="component" value="Unassembled WGS sequence"/>
</dbReference>
<gene>
    <name evidence="7" type="ORF">KIH74_20950</name>
</gene>
<evidence type="ECO:0000256" key="1">
    <source>
        <dbReference type="ARBA" id="ARBA00004117"/>
    </source>
</evidence>
<comment type="subunit">
    <text evidence="6">The basal body constitutes a major portion of the flagellar organelle and consists of a number of rings mounted on a central rod.</text>
</comment>
<evidence type="ECO:0000313" key="7">
    <source>
        <dbReference type="EMBL" id="MBT0771419.1"/>
    </source>
</evidence>
<keyword evidence="7" id="KW-0966">Cell projection</keyword>
<keyword evidence="7" id="KW-0969">Cilium</keyword>
<keyword evidence="7" id="KW-0282">Flagellum</keyword>